<feature type="non-terminal residue" evidence="2">
    <location>
        <position position="239"/>
    </location>
</feature>
<dbReference type="AlphaFoldDB" id="A0A5J4UZR0"/>
<evidence type="ECO:0000313" key="3">
    <source>
        <dbReference type="Proteomes" id="UP000324800"/>
    </source>
</evidence>
<proteinExistence type="predicted"/>
<protein>
    <submittedName>
        <fullName evidence="2">Uncharacterized protein</fullName>
    </submittedName>
</protein>
<accession>A0A5J4UZR0</accession>
<name>A0A5J4UZR0_9EUKA</name>
<comment type="caution">
    <text evidence="2">The sequence shown here is derived from an EMBL/GenBank/DDBJ whole genome shotgun (WGS) entry which is preliminary data.</text>
</comment>
<sequence>MEDEDSEKEDENPLPVDQILDDLESSNQLRFNGLISLHRACTEVPSEFKTVLRAVALTLQTQNEIKENKLYKMNKDERRAAKIRFAKGDFSSARKNVPPPVRSALRVSHWMLWHSFVYSHSFAKSTFSISDEQFNQENISGANRLCYEHQRYMSAEGLQREKELFKIQCEYTDQEIEEMDNEDLNQSISQAQEQQILLTDSTKQEKQEIKQKGARIKIEQPTNPYSKDPYVLTTKQALE</sequence>
<evidence type="ECO:0000256" key="1">
    <source>
        <dbReference type="SAM" id="MobiDB-lite"/>
    </source>
</evidence>
<feature type="region of interest" description="Disordered" evidence="1">
    <location>
        <begin position="212"/>
        <end position="239"/>
    </location>
</feature>
<gene>
    <name evidence="2" type="ORF">EZS28_028625</name>
</gene>
<dbReference type="Proteomes" id="UP000324800">
    <property type="component" value="Unassembled WGS sequence"/>
</dbReference>
<reference evidence="2 3" key="1">
    <citation type="submission" date="2019-03" db="EMBL/GenBank/DDBJ databases">
        <title>Single cell metagenomics reveals metabolic interactions within the superorganism composed of flagellate Streblomastix strix and complex community of Bacteroidetes bacteria on its surface.</title>
        <authorList>
            <person name="Treitli S.C."/>
            <person name="Kolisko M."/>
            <person name="Husnik F."/>
            <person name="Keeling P."/>
            <person name="Hampl V."/>
        </authorList>
    </citation>
    <scope>NUCLEOTIDE SEQUENCE [LARGE SCALE GENOMIC DNA]</scope>
    <source>
        <strain evidence="2">ST1C</strain>
    </source>
</reference>
<evidence type="ECO:0000313" key="2">
    <source>
        <dbReference type="EMBL" id="KAA6375847.1"/>
    </source>
</evidence>
<dbReference type="EMBL" id="SNRW01010947">
    <property type="protein sequence ID" value="KAA6375847.1"/>
    <property type="molecule type" value="Genomic_DNA"/>
</dbReference>
<organism evidence="2 3">
    <name type="scientific">Streblomastix strix</name>
    <dbReference type="NCBI Taxonomy" id="222440"/>
    <lineage>
        <taxon>Eukaryota</taxon>
        <taxon>Metamonada</taxon>
        <taxon>Preaxostyla</taxon>
        <taxon>Oxymonadida</taxon>
        <taxon>Streblomastigidae</taxon>
        <taxon>Streblomastix</taxon>
    </lineage>
</organism>